<organism evidence="1 2">
    <name type="scientific">Striga asiatica</name>
    <name type="common">Asiatic witchweed</name>
    <name type="synonym">Buchnera asiatica</name>
    <dbReference type="NCBI Taxonomy" id="4170"/>
    <lineage>
        <taxon>Eukaryota</taxon>
        <taxon>Viridiplantae</taxon>
        <taxon>Streptophyta</taxon>
        <taxon>Embryophyta</taxon>
        <taxon>Tracheophyta</taxon>
        <taxon>Spermatophyta</taxon>
        <taxon>Magnoliopsida</taxon>
        <taxon>eudicotyledons</taxon>
        <taxon>Gunneridae</taxon>
        <taxon>Pentapetalae</taxon>
        <taxon>asterids</taxon>
        <taxon>lamiids</taxon>
        <taxon>Lamiales</taxon>
        <taxon>Orobanchaceae</taxon>
        <taxon>Buchnereae</taxon>
        <taxon>Striga</taxon>
    </lineage>
</organism>
<evidence type="ECO:0000313" key="2">
    <source>
        <dbReference type="Proteomes" id="UP000325081"/>
    </source>
</evidence>
<comment type="caution">
    <text evidence="1">The sequence shown here is derived from an EMBL/GenBank/DDBJ whole genome shotgun (WGS) entry which is preliminary data.</text>
</comment>
<dbReference type="EMBL" id="BKCP01004394">
    <property type="protein sequence ID" value="GER30756.1"/>
    <property type="molecule type" value="Genomic_DNA"/>
</dbReference>
<accession>A0A5A7PE22</accession>
<proteinExistence type="predicted"/>
<keyword evidence="2" id="KW-1185">Reference proteome</keyword>
<dbReference type="AlphaFoldDB" id="A0A5A7PE22"/>
<sequence>MARLRFSSWLIKFAKIPLRFSQWILIRIWVPQTRASISGNASSFGPGLSELSSSALARDLRTSTTDSIIFFVVFSSRICTLSWSPGTIVERVRNLWLSCSRLFLSATIWSYVCGPLPARPVRLLALSARLDGSSGCFSVSGPILAASSSAASVGPTAGP</sequence>
<protein>
    <submittedName>
        <fullName evidence="1">Abscisic acid-responsive</fullName>
    </submittedName>
</protein>
<gene>
    <name evidence="1" type="ORF">STAS_06715</name>
</gene>
<evidence type="ECO:0000313" key="1">
    <source>
        <dbReference type="EMBL" id="GER30756.1"/>
    </source>
</evidence>
<reference evidence="2" key="1">
    <citation type="journal article" date="2019" name="Curr. Biol.">
        <title>Genome Sequence of Striga asiatica Provides Insight into the Evolution of Plant Parasitism.</title>
        <authorList>
            <person name="Yoshida S."/>
            <person name="Kim S."/>
            <person name="Wafula E.K."/>
            <person name="Tanskanen J."/>
            <person name="Kim Y.M."/>
            <person name="Honaas L."/>
            <person name="Yang Z."/>
            <person name="Spallek T."/>
            <person name="Conn C.E."/>
            <person name="Ichihashi Y."/>
            <person name="Cheong K."/>
            <person name="Cui S."/>
            <person name="Der J.P."/>
            <person name="Gundlach H."/>
            <person name="Jiao Y."/>
            <person name="Hori C."/>
            <person name="Ishida J.K."/>
            <person name="Kasahara H."/>
            <person name="Kiba T."/>
            <person name="Kim M.S."/>
            <person name="Koo N."/>
            <person name="Laohavisit A."/>
            <person name="Lee Y.H."/>
            <person name="Lumba S."/>
            <person name="McCourt P."/>
            <person name="Mortimer J.C."/>
            <person name="Mutuku J.M."/>
            <person name="Nomura T."/>
            <person name="Sasaki-Sekimoto Y."/>
            <person name="Seto Y."/>
            <person name="Wang Y."/>
            <person name="Wakatake T."/>
            <person name="Sakakibara H."/>
            <person name="Demura T."/>
            <person name="Yamaguchi S."/>
            <person name="Yoneyama K."/>
            <person name="Manabe R.I."/>
            <person name="Nelson D.C."/>
            <person name="Schulman A.H."/>
            <person name="Timko M.P."/>
            <person name="dePamphilis C.W."/>
            <person name="Choi D."/>
            <person name="Shirasu K."/>
        </authorList>
    </citation>
    <scope>NUCLEOTIDE SEQUENCE [LARGE SCALE GENOMIC DNA]</scope>
    <source>
        <strain evidence="2">cv. UVA1</strain>
    </source>
</reference>
<dbReference type="Proteomes" id="UP000325081">
    <property type="component" value="Unassembled WGS sequence"/>
</dbReference>
<name>A0A5A7PE22_STRAF</name>